<feature type="transmembrane region" description="Helical" evidence="6">
    <location>
        <begin position="171"/>
        <end position="189"/>
    </location>
</feature>
<evidence type="ECO:0000256" key="3">
    <source>
        <dbReference type="ARBA" id="ARBA00022692"/>
    </source>
</evidence>
<protein>
    <submittedName>
        <fullName evidence="7">Flippase</fullName>
    </submittedName>
</protein>
<comment type="subcellular location">
    <subcellularLocation>
        <location evidence="1">Cell membrane</location>
        <topology evidence="1">Multi-pass membrane protein</topology>
    </subcellularLocation>
</comment>
<feature type="transmembrane region" description="Helical" evidence="6">
    <location>
        <begin position="6"/>
        <end position="27"/>
    </location>
</feature>
<evidence type="ECO:0000256" key="2">
    <source>
        <dbReference type="ARBA" id="ARBA00022475"/>
    </source>
</evidence>
<comment type="caution">
    <text evidence="7">The sequence shown here is derived from an EMBL/GenBank/DDBJ whole genome shotgun (WGS) entry which is preliminary data.</text>
</comment>
<evidence type="ECO:0000256" key="6">
    <source>
        <dbReference type="SAM" id="Phobius"/>
    </source>
</evidence>
<keyword evidence="5 6" id="KW-0472">Membrane</keyword>
<dbReference type="AlphaFoldDB" id="A0AAV3FFZ9"/>
<evidence type="ECO:0000256" key="1">
    <source>
        <dbReference type="ARBA" id="ARBA00004651"/>
    </source>
</evidence>
<feature type="transmembrane region" description="Helical" evidence="6">
    <location>
        <begin position="80"/>
        <end position="104"/>
    </location>
</feature>
<proteinExistence type="predicted"/>
<gene>
    <name evidence="7" type="ORF">HA1_02522</name>
</gene>
<dbReference type="Proteomes" id="UP000005358">
    <property type="component" value="Chromosome"/>
</dbReference>
<feature type="transmembrane region" description="Helical" evidence="6">
    <location>
        <begin position="392"/>
        <end position="411"/>
    </location>
</feature>
<evidence type="ECO:0000256" key="5">
    <source>
        <dbReference type="ARBA" id="ARBA00023136"/>
    </source>
</evidence>
<keyword evidence="2" id="KW-1003">Cell membrane</keyword>
<name>A0AAV3FFZ9_CLOPF</name>
<dbReference type="InterPro" id="IPR050833">
    <property type="entry name" value="Poly_Biosynth_Transport"/>
</dbReference>
<dbReference type="EMBL" id="AFES01000013">
    <property type="protein sequence ID" value="EIA18233.1"/>
    <property type="molecule type" value="Genomic_DNA"/>
</dbReference>
<keyword evidence="4 6" id="KW-1133">Transmembrane helix</keyword>
<dbReference type="GO" id="GO:0005886">
    <property type="term" value="C:plasma membrane"/>
    <property type="evidence" value="ECO:0007669"/>
    <property type="project" value="UniProtKB-SubCell"/>
</dbReference>
<feature type="transmembrane region" description="Helical" evidence="6">
    <location>
        <begin position="331"/>
        <end position="347"/>
    </location>
</feature>
<feature type="transmembrane region" description="Helical" evidence="6">
    <location>
        <begin position="300"/>
        <end position="319"/>
    </location>
</feature>
<feature type="transmembrane region" description="Helical" evidence="6">
    <location>
        <begin position="39"/>
        <end position="60"/>
    </location>
</feature>
<feature type="transmembrane region" description="Helical" evidence="6">
    <location>
        <begin position="462"/>
        <end position="484"/>
    </location>
</feature>
<evidence type="ECO:0000256" key="4">
    <source>
        <dbReference type="ARBA" id="ARBA00022989"/>
    </source>
</evidence>
<sequence>MKINLVFYFIIIILNFVSKSIFIKYLGATINGVNSLLTSLISFLNVAELGVGAAVGYSLYKPLNDNQWNEVENIMILFKYYYKKIAIIISVLGIILSIILPFLIKGQINLLSAYIYYFIYLLNCVLSYFFTYKQTLIIADQKQYKIAFELNITKIIKIIAQCILLVIFKNFIIWLITEVLFNILGMYLANKKIDKEYKNLLTWSSDEEIDEIKTENKLIGKNIGDIFFHKIGTFVVKQTDAIVISIFSTLVETGIYANYLLIINSLSGLVANTIGSVMPSIGNLIADESREKSYKIFKRLYLLDNLIALFLSVCLYFVIDKFILWWVGKEYIFSKYCVIALILNFYIEISRGTIDRFKSGFGIFWDRMAPVFESLVNLFMSVFLAYKLGIVGVFIGTIISNFLIIQIWKPYIVFKEGFQMSIFKYINQTVSIYLRNIIIVIICNFIMKFIDAKFVGFNSFINLFLSGISIFLVCCISIISVYSFDKEFRNLIKVIILKLKR</sequence>
<dbReference type="PANTHER" id="PTHR30250">
    <property type="entry name" value="PST FAMILY PREDICTED COLANIC ACID TRANSPORTER"/>
    <property type="match status" value="1"/>
</dbReference>
<dbReference type="PANTHER" id="PTHR30250:SF26">
    <property type="entry name" value="PSMA PROTEIN"/>
    <property type="match status" value="1"/>
</dbReference>
<organism evidence="7 8">
    <name type="scientific">Clostridium perfringens F262</name>
    <dbReference type="NCBI Taxonomy" id="883064"/>
    <lineage>
        <taxon>Bacteria</taxon>
        <taxon>Bacillati</taxon>
        <taxon>Bacillota</taxon>
        <taxon>Clostridia</taxon>
        <taxon>Eubacteriales</taxon>
        <taxon>Clostridiaceae</taxon>
        <taxon>Clostridium</taxon>
    </lineage>
</organism>
<feature type="transmembrane region" description="Helical" evidence="6">
    <location>
        <begin position="432"/>
        <end position="450"/>
    </location>
</feature>
<reference evidence="7 8" key="1">
    <citation type="journal article" date="2012" name="PLoS ONE">
        <title>Genome Sequencing and Analysis of a Type A Clostridium perfringens Isolate from a Case of Bovine Clostridial Abomasitis.</title>
        <authorList>
            <person name="Nowell V.J."/>
            <person name="Kropinski A.M."/>
            <person name="Songer J.G."/>
            <person name="Macinnes J.I."/>
            <person name="Parreira V.R."/>
            <person name="Prescott J.F."/>
        </authorList>
    </citation>
    <scope>NUCLEOTIDE SEQUENCE [LARGE SCALE GENOMIC DNA]</scope>
    <source>
        <strain evidence="7 8">F262</strain>
    </source>
</reference>
<evidence type="ECO:0000313" key="7">
    <source>
        <dbReference type="EMBL" id="EIA18233.1"/>
    </source>
</evidence>
<feature type="transmembrane region" description="Helical" evidence="6">
    <location>
        <begin position="111"/>
        <end position="130"/>
    </location>
</feature>
<keyword evidence="3 6" id="KW-0812">Transmembrane</keyword>
<accession>A0AAV3FFZ9</accession>
<evidence type="ECO:0000313" key="8">
    <source>
        <dbReference type="Proteomes" id="UP000005358"/>
    </source>
</evidence>